<accession>A0ABV1G0E6</accession>
<dbReference type="RefSeq" id="WP_349226469.1">
    <property type="nucleotide sequence ID" value="NZ_JBBNGE010000042.1"/>
</dbReference>
<organism evidence="1 2">
    <name type="scientific">Segatella sinensis</name>
    <dbReference type="NCBI Taxonomy" id="3085167"/>
    <lineage>
        <taxon>Bacteria</taxon>
        <taxon>Pseudomonadati</taxon>
        <taxon>Bacteroidota</taxon>
        <taxon>Bacteroidia</taxon>
        <taxon>Bacteroidales</taxon>
        <taxon>Prevotellaceae</taxon>
        <taxon>Segatella</taxon>
    </lineage>
</organism>
<dbReference type="Pfam" id="PF08011">
    <property type="entry name" value="PDDEXK_9"/>
    <property type="match status" value="1"/>
</dbReference>
<dbReference type="PANTHER" id="PTHR34825">
    <property type="entry name" value="CONSERVED PROTEIN, WITH A WEAK D-GALACTARATE DEHYDRATASE/ALTRONATE HYDROLASE DOMAIN"/>
    <property type="match status" value="1"/>
</dbReference>
<dbReference type="EMBL" id="JBBNGE010000042">
    <property type="protein sequence ID" value="MEQ2508845.1"/>
    <property type="molecule type" value="Genomic_DNA"/>
</dbReference>
<dbReference type="Gene3D" id="3.40.1350.10">
    <property type="match status" value="1"/>
</dbReference>
<dbReference type="InterPro" id="IPR011856">
    <property type="entry name" value="tRNA_endonuc-like_dom_sf"/>
</dbReference>
<sequence length="120" mass="14098">MEAFLPHLQTFYKKFPYTLVNNNERHYQAVLYTILLILGCDVTPEMPTSDGRIDMVLKTKRSIYVMELKYKKDTEVAMEQIDCKDYLAAFADDSRKKYKVGINFSEDRRSIDDWKVEALA</sequence>
<evidence type="ECO:0000313" key="1">
    <source>
        <dbReference type="EMBL" id="MEQ2508845.1"/>
    </source>
</evidence>
<protein>
    <submittedName>
        <fullName evidence="1">PD-(D/E)XK nuclease domain-containing protein</fullName>
    </submittedName>
</protein>
<keyword evidence="2" id="KW-1185">Reference proteome</keyword>
<reference evidence="1 2" key="1">
    <citation type="submission" date="2024-04" db="EMBL/GenBank/DDBJ databases">
        <title>Human intestinal bacterial collection.</title>
        <authorList>
            <person name="Pauvert C."/>
            <person name="Hitch T.C.A."/>
            <person name="Clavel T."/>
        </authorList>
    </citation>
    <scope>NUCLEOTIDE SEQUENCE [LARGE SCALE GENOMIC DNA]</scope>
    <source>
        <strain evidence="1 2">CLA-AA-H174</strain>
    </source>
</reference>
<proteinExistence type="predicted"/>
<dbReference type="InterPro" id="IPR012547">
    <property type="entry name" value="PDDEXK_9"/>
</dbReference>
<gene>
    <name evidence="1" type="ORF">AAAT87_11240</name>
</gene>
<evidence type="ECO:0000313" key="2">
    <source>
        <dbReference type="Proteomes" id="UP001465717"/>
    </source>
</evidence>
<dbReference type="PANTHER" id="PTHR34825:SF1">
    <property type="entry name" value="AAA-ATPASE-LIKE DOMAIN-CONTAINING PROTEIN"/>
    <property type="match status" value="1"/>
</dbReference>
<comment type="caution">
    <text evidence="1">The sequence shown here is derived from an EMBL/GenBank/DDBJ whole genome shotgun (WGS) entry which is preliminary data.</text>
</comment>
<dbReference type="Proteomes" id="UP001465717">
    <property type="component" value="Unassembled WGS sequence"/>
</dbReference>
<name>A0ABV1G0E6_9BACT</name>